<dbReference type="Proteomes" id="UP000765509">
    <property type="component" value="Unassembled WGS sequence"/>
</dbReference>
<dbReference type="EMBL" id="AVOT02003379">
    <property type="protein sequence ID" value="MBW0473330.1"/>
    <property type="molecule type" value="Genomic_DNA"/>
</dbReference>
<dbReference type="Gene3D" id="2.40.70.10">
    <property type="entry name" value="Acid Proteases"/>
    <property type="match status" value="1"/>
</dbReference>
<organism evidence="1 2">
    <name type="scientific">Austropuccinia psidii MF-1</name>
    <dbReference type="NCBI Taxonomy" id="1389203"/>
    <lineage>
        <taxon>Eukaryota</taxon>
        <taxon>Fungi</taxon>
        <taxon>Dikarya</taxon>
        <taxon>Basidiomycota</taxon>
        <taxon>Pucciniomycotina</taxon>
        <taxon>Pucciniomycetes</taxon>
        <taxon>Pucciniales</taxon>
        <taxon>Sphaerophragmiaceae</taxon>
        <taxon>Austropuccinia</taxon>
    </lineage>
</organism>
<dbReference type="AlphaFoldDB" id="A0A9Q3BY95"/>
<gene>
    <name evidence="1" type="ORF">O181_013045</name>
</gene>
<evidence type="ECO:0000313" key="1">
    <source>
        <dbReference type="EMBL" id="MBW0473330.1"/>
    </source>
</evidence>
<protein>
    <submittedName>
        <fullName evidence="1">Uncharacterized protein</fullName>
    </submittedName>
</protein>
<sequence length="138" mass="15915">MSQLVEKVCLIILDSSESPSLFVIHHTKYIVEISSFQSFEWDFLVIDTTKGEELILGFSFLPNFNPYIDWKKGLITCTPYHRDYHDPSKSFSNYFTSSNKCSALVGYSRTPSFPTYVRISTSNSPHSLYYLDKNSSNR</sequence>
<dbReference type="InterPro" id="IPR021109">
    <property type="entry name" value="Peptidase_aspartic_dom_sf"/>
</dbReference>
<evidence type="ECO:0000313" key="2">
    <source>
        <dbReference type="Proteomes" id="UP000765509"/>
    </source>
</evidence>
<name>A0A9Q3BY95_9BASI</name>
<comment type="caution">
    <text evidence="1">The sequence shown here is derived from an EMBL/GenBank/DDBJ whole genome shotgun (WGS) entry which is preliminary data.</text>
</comment>
<accession>A0A9Q3BY95</accession>
<keyword evidence="2" id="KW-1185">Reference proteome</keyword>
<dbReference type="OrthoDB" id="122269at2759"/>
<proteinExistence type="predicted"/>
<reference evidence="1" key="1">
    <citation type="submission" date="2021-03" db="EMBL/GenBank/DDBJ databases">
        <title>Draft genome sequence of rust myrtle Austropuccinia psidii MF-1, a brazilian biotype.</title>
        <authorList>
            <person name="Quecine M.C."/>
            <person name="Pachon D.M.R."/>
            <person name="Bonatelli M.L."/>
            <person name="Correr F.H."/>
            <person name="Franceschini L.M."/>
            <person name="Leite T.F."/>
            <person name="Margarido G.R.A."/>
            <person name="Almeida C.A."/>
            <person name="Ferrarezi J.A."/>
            <person name="Labate C.A."/>
        </authorList>
    </citation>
    <scope>NUCLEOTIDE SEQUENCE</scope>
    <source>
        <strain evidence="1">MF-1</strain>
    </source>
</reference>